<feature type="transmembrane region" description="Helical" evidence="1">
    <location>
        <begin position="298"/>
        <end position="321"/>
    </location>
</feature>
<feature type="transmembrane region" description="Helical" evidence="1">
    <location>
        <begin position="184"/>
        <end position="202"/>
    </location>
</feature>
<dbReference type="AlphaFoldDB" id="A0A3S4TPW7"/>
<sequence>MATSTHRPPAAAQAVGIVVALTVALAVIFVAFALPATQSEPHDVPLGVAGPPPAVAQIESALARNAPGGFAVTAYDDRDALTTAIRHREVYGGLTVGPDGPTLLLATGASPMIAQALTQIGNSMAQTAGMPLRTEDLAPLPEADPRGVGLAAAALPLTLAGLLPAIALVLVFSGRPGLQTATMLGFAAVAALTVTALLRYLFGSIEQNFWGVTAGLFAGIAATGLVLLGLGALFGRVGLGIGAAAAILLGNPLSGINSAPELLPSGWGAFGQFLPQGANATLLRSTAYFGDSFPDPRAGTALVVLGCWAAVGVLLIVAAGVRQRRSRA</sequence>
<proteinExistence type="predicted"/>
<keyword evidence="3" id="KW-1185">Reference proteome</keyword>
<dbReference type="Proteomes" id="UP000282551">
    <property type="component" value="Chromosome"/>
</dbReference>
<feature type="transmembrane region" description="Helical" evidence="1">
    <location>
        <begin position="148"/>
        <end position="172"/>
    </location>
</feature>
<dbReference type="RefSeq" id="WP_126335558.1">
    <property type="nucleotide sequence ID" value="NZ_AP022604.1"/>
</dbReference>
<dbReference type="OrthoDB" id="2151407at2"/>
<evidence type="ECO:0000313" key="2">
    <source>
        <dbReference type="EMBL" id="VEG49951.1"/>
    </source>
</evidence>
<protein>
    <submittedName>
        <fullName evidence="2">Integral membrane protein</fullName>
    </submittedName>
</protein>
<reference evidence="2 3" key="1">
    <citation type="submission" date="2018-12" db="EMBL/GenBank/DDBJ databases">
        <authorList>
            <consortium name="Pathogen Informatics"/>
        </authorList>
    </citation>
    <scope>NUCLEOTIDE SEQUENCE [LARGE SCALE GENOMIC DNA]</scope>
    <source>
        <strain evidence="2 3">NCTC10485</strain>
    </source>
</reference>
<keyword evidence="1" id="KW-0812">Transmembrane</keyword>
<evidence type="ECO:0000256" key="1">
    <source>
        <dbReference type="SAM" id="Phobius"/>
    </source>
</evidence>
<organism evidence="2 3">
    <name type="scientific">Mycolicibacterium chitae</name>
    <name type="common">Mycobacterium chitae</name>
    <dbReference type="NCBI Taxonomy" id="1792"/>
    <lineage>
        <taxon>Bacteria</taxon>
        <taxon>Bacillati</taxon>
        <taxon>Actinomycetota</taxon>
        <taxon>Actinomycetes</taxon>
        <taxon>Mycobacteriales</taxon>
        <taxon>Mycobacteriaceae</taxon>
        <taxon>Mycolicibacterium</taxon>
    </lineage>
</organism>
<name>A0A3S4TPW7_MYCCI</name>
<dbReference type="EMBL" id="LR134355">
    <property type="protein sequence ID" value="VEG49951.1"/>
    <property type="molecule type" value="Genomic_DNA"/>
</dbReference>
<keyword evidence="1" id="KW-1133">Transmembrane helix</keyword>
<gene>
    <name evidence="2" type="ORF">NCTC10485_04265</name>
</gene>
<feature type="transmembrane region" description="Helical" evidence="1">
    <location>
        <begin position="12"/>
        <end position="34"/>
    </location>
</feature>
<feature type="transmembrane region" description="Helical" evidence="1">
    <location>
        <begin position="208"/>
        <end position="230"/>
    </location>
</feature>
<accession>A0A3S4TPW7</accession>
<evidence type="ECO:0000313" key="3">
    <source>
        <dbReference type="Proteomes" id="UP000282551"/>
    </source>
</evidence>
<keyword evidence="1" id="KW-0472">Membrane</keyword>